<evidence type="ECO:0000256" key="2">
    <source>
        <dbReference type="ARBA" id="ARBA00023125"/>
    </source>
</evidence>
<dbReference type="HOGENOM" id="CLU_017584_5_1_9"/>
<keyword evidence="1" id="KW-0805">Transcription regulation</keyword>
<dbReference type="Gene3D" id="1.20.120.530">
    <property type="entry name" value="GntR ligand-binding domain-like"/>
    <property type="match status" value="1"/>
</dbReference>
<keyword evidence="3" id="KW-0804">Transcription</keyword>
<evidence type="ECO:0000313" key="5">
    <source>
        <dbReference type="EMBL" id="EGQ26493.1"/>
    </source>
</evidence>
<dbReference type="SMART" id="SM00895">
    <property type="entry name" value="FCD"/>
    <property type="match status" value="1"/>
</dbReference>
<dbReference type="STRING" id="759851.SAMN04244570_2009"/>
<protein>
    <submittedName>
        <fullName evidence="5">GntR family transcriptional regulator</fullName>
    </submittedName>
</protein>
<evidence type="ECO:0000313" key="6">
    <source>
        <dbReference type="Proteomes" id="UP000005316"/>
    </source>
</evidence>
<dbReference type="Pfam" id="PF00392">
    <property type="entry name" value="GntR"/>
    <property type="match status" value="1"/>
</dbReference>
<reference evidence="5 6" key="1">
    <citation type="submission" date="2011-04" db="EMBL/GenBank/DDBJ databases">
        <authorList>
            <person name="Muzny D."/>
            <person name="Qin X."/>
            <person name="Deng J."/>
            <person name="Jiang H."/>
            <person name="Liu Y."/>
            <person name="Qu J."/>
            <person name="Song X.-Z."/>
            <person name="Zhang L."/>
            <person name="Thornton R."/>
            <person name="Coyle M."/>
            <person name="Francisco L."/>
            <person name="Jackson L."/>
            <person name="Javaid M."/>
            <person name="Korchina V."/>
            <person name="Kovar C."/>
            <person name="Mata R."/>
            <person name="Mathew T."/>
            <person name="Ngo R."/>
            <person name="Nguyen L."/>
            <person name="Nguyen N."/>
            <person name="Okwuonu G."/>
            <person name="Ongeri F."/>
            <person name="Pham C."/>
            <person name="Simmons D."/>
            <person name="Wilczek-Boney K."/>
            <person name="Hale W."/>
            <person name="Jakkamsetti A."/>
            <person name="Pham P."/>
            <person name="Ruth R."/>
            <person name="San Lucas F."/>
            <person name="Warren J."/>
            <person name="Zhang J."/>
            <person name="Zhao Z."/>
            <person name="Zhou C."/>
            <person name="Zhu D."/>
            <person name="Lee S."/>
            <person name="Bess C."/>
            <person name="Blankenburg K."/>
            <person name="Forbes L."/>
            <person name="Fu Q."/>
            <person name="Gubbala S."/>
            <person name="Hirani K."/>
            <person name="Jayaseelan J.C."/>
            <person name="Lara F."/>
            <person name="Munidasa M."/>
            <person name="Palculict T."/>
            <person name="Patil S."/>
            <person name="Pu L.-L."/>
            <person name="Saada N."/>
            <person name="Tang L."/>
            <person name="Weissenberger G."/>
            <person name="Zhu Y."/>
            <person name="Hemphill L."/>
            <person name="Shang Y."/>
            <person name="Youmans B."/>
            <person name="Ayvaz T."/>
            <person name="Ross M."/>
            <person name="Santibanez J."/>
            <person name="Aqrawi P."/>
            <person name="Gross S."/>
            <person name="Joshi V."/>
            <person name="Fowler G."/>
            <person name="Nazareth L."/>
            <person name="Reid J."/>
            <person name="Worley K."/>
            <person name="Petrosino J."/>
            <person name="Highlander S."/>
            <person name="Gibbs R."/>
        </authorList>
    </citation>
    <scope>NUCLEOTIDE SEQUENCE [LARGE SCALE GENOMIC DNA]</scope>
    <source>
        <strain evidence="5 6">2681</strain>
    </source>
</reference>
<dbReference type="SMART" id="SM00345">
    <property type="entry name" value="HTH_GNTR"/>
    <property type="match status" value="1"/>
</dbReference>
<organism evidence="5 6">
    <name type="scientific">Sporosarcina newyorkensis 2681</name>
    <dbReference type="NCBI Taxonomy" id="1027292"/>
    <lineage>
        <taxon>Bacteria</taxon>
        <taxon>Bacillati</taxon>
        <taxon>Bacillota</taxon>
        <taxon>Bacilli</taxon>
        <taxon>Bacillales</taxon>
        <taxon>Caryophanaceae</taxon>
        <taxon>Sporosarcina</taxon>
    </lineage>
</organism>
<dbReference type="PANTHER" id="PTHR43537">
    <property type="entry name" value="TRANSCRIPTIONAL REGULATOR, GNTR FAMILY"/>
    <property type="match status" value="1"/>
</dbReference>
<evidence type="ECO:0000256" key="3">
    <source>
        <dbReference type="ARBA" id="ARBA00023163"/>
    </source>
</evidence>
<dbReference type="RefSeq" id="WP_009766387.1">
    <property type="nucleotide sequence ID" value="NZ_GL982997.1"/>
</dbReference>
<comment type="caution">
    <text evidence="5">The sequence shown here is derived from an EMBL/GenBank/DDBJ whole genome shotgun (WGS) entry which is preliminary data.</text>
</comment>
<dbReference type="AlphaFoldDB" id="F9DRU0"/>
<dbReference type="PROSITE" id="PS50949">
    <property type="entry name" value="HTH_GNTR"/>
    <property type="match status" value="1"/>
</dbReference>
<dbReference type="Pfam" id="PF07729">
    <property type="entry name" value="FCD"/>
    <property type="match status" value="1"/>
</dbReference>
<dbReference type="SUPFAM" id="SSF46785">
    <property type="entry name" value="Winged helix' DNA-binding domain"/>
    <property type="match status" value="1"/>
</dbReference>
<evidence type="ECO:0000259" key="4">
    <source>
        <dbReference type="PROSITE" id="PS50949"/>
    </source>
</evidence>
<proteinExistence type="predicted"/>
<dbReference type="eggNOG" id="COG1802">
    <property type="taxonomic scope" value="Bacteria"/>
</dbReference>
<name>F9DRU0_9BACL</name>
<dbReference type="InterPro" id="IPR000524">
    <property type="entry name" value="Tscrpt_reg_HTH_GntR"/>
</dbReference>
<feature type="domain" description="HTH gntR-type" evidence="4">
    <location>
        <begin position="11"/>
        <end position="78"/>
    </location>
</feature>
<dbReference type="GO" id="GO:0003700">
    <property type="term" value="F:DNA-binding transcription factor activity"/>
    <property type="evidence" value="ECO:0007669"/>
    <property type="project" value="InterPro"/>
</dbReference>
<dbReference type="InterPro" id="IPR036388">
    <property type="entry name" value="WH-like_DNA-bd_sf"/>
</dbReference>
<dbReference type="Gene3D" id="1.10.10.10">
    <property type="entry name" value="Winged helix-like DNA-binding domain superfamily/Winged helix DNA-binding domain"/>
    <property type="match status" value="1"/>
</dbReference>
<dbReference type="InterPro" id="IPR011711">
    <property type="entry name" value="GntR_C"/>
</dbReference>
<evidence type="ECO:0000256" key="1">
    <source>
        <dbReference type="ARBA" id="ARBA00023015"/>
    </source>
</evidence>
<dbReference type="InterPro" id="IPR036390">
    <property type="entry name" value="WH_DNA-bd_sf"/>
</dbReference>
<gene>
    <name evidence="5" type="ORF">HMPREF9372_1520</name>
</gene>
<dbReference type="PRINTS" id="PR00035">
    <property type="entry name" value="HTHGNTR"/>
</dbReference>
<dbReference type="InterPro" id="IPR008920">
    <property type="entry name" value="TF_FadR/GntR_C"/>
</dbReference>
<dbReference type="GO" id="GO:0003677">
    <property type="term" value="F:DNA binding"/>
    <property type="evidence" value="ECO:0007669"/>
    <property type="project" value="UniProtKB-KW"/>
</dbReference>
<dbReference type="SUPFAM" id="SSF48008">
    <property type="entry name" value="GntR ligand-binding domain-like"/>
    <property type="match status" value="1"/>
</dbReference>
<dbReference type="EMBL" id="AFPZ01000041">
    <property type="protein sequence ID" value="EGQ26493.1"/>
    <property type="molecule type" value="Genomic_DNA"/>
</dbReference>
<dbReference type="CDD" id="cd07377">
    <property type="entry name" value="WHTH_GntR"/>
    <property type="match status" value="1"/>
</dbReference>
<keyword evidence="2" id="KW-0238">DNA-binding</keyword>
<accession>F9DRU0</accession>
<dbReference type="Proteomes" id="UP000005316">
    <property type="component" value="Unassembled WGS sequence"/>
</dbReference>
<sequence length="230" mass="25550">MIEITQKIQTVSITAQVTNAIREAVISGEYEPGKQLSEAALSQDYEVSRTPIREALKQLEREGLVEIIPRVGTCVRKPTEQELDELFTVKEALEGFAAGLLAESQDPAAIKQLEEAVNLMEVAARKNDTNLYVEANEQFHAAILAGANNSKLSYLLNLMLNQIPYQRYVHISINDPERLVRSLKEHQVILEVILKGKREEAESTMRRHVKASAKGLKAGIAKKMSASSVN</sequence>
<dbReference type="PANTHER" id="PTHR43537:SF24">
    <property type="entry name" value="GLUCONATE OPERON TRANSCRIPTIONAL REPRESSOR"/>
    <property type="match status" value="1"/>
</dbReference>